<accession>A0A5N7MHI5</accession>
<feature type="compositionally biased region" description="Gly residues" evidence="1">
    <location>
        <begin position="67"/>
        <end position="101"/>
    </location>
</feature>
<protein>
    <submittedName>
        <fullName evidence="3">Uncharacterized protein</fullName>
    </submittedName>
</protein>
<reference evidence="3 4" key="1">
    <citation type="journal article" date="2019" name="Syst. Appl. Microbiol.">
        <title>Microvirga tunisiensis sp. nov., a root nodule symbiotic bacterium isolated from Lupinus micranthus and L. luteus grown in Northern Tunisia.</title>
        <authorList>
            <person name="Msaddak A."/>
            <person name="Rejili M."/>
            <person name="Duran D."/>
            <person name="Mars M."/>
            <person name="Palacios J.M."/>
            <person name="Ruiz-Argueso T."/>
            <person name="Rey L."/>
            <person name="Imperial J."/>
        </authorList>
    </citation>
    <scope>NUCLEOTIDE SEQUENCE [LARGE SCALE GENOMIC DNA]</scope>
    <source>
        <strain evidence="3 4">Lmie10</strain>
    </source>
</reference>
<evidence type="ECO:0000313" key="3">
    <source>
        <dbReference type="EMBL" id="MPR26505.1"/>
    </source>
</evidence>
<organism evidence="3 4">
    <name type="scientific">Microvirga tunisiensis</name>
    <dbReference type="NCBI Taxonomy" id="2108360"/>
    <lineage>
        <taxon>Bacteria</taxon>
        <taxon>Pseudomonadati</taxon>
        <taxon>Pseudomonadota</taxon>
        <taxon>Alphaproteobacteria</taxon>
        <taxon>Hyphomicrobiales</taxon>
        <taxon>Methylobacteriaceae</taxon>
        <taxon>Microvirga</taxon>
    </lineage>
</organism>
<feature type="region of interest" description="Disordered" evidence="1">
    <location>
        <begin position="32"/>
        <end position="101"/>
    </location>
</feature>
<feature type="signal peptide" evidence="2">
    <location>
        <begin position="1"/>
        <end position="23"/>
    </location>
</feature>
<comment type="caution">
    <text evidence="3">The sequence shown here is derived from an EMBL/GenBank/DDBJ whole genome shotgun (WGS) entry which is preliminary data.</text>
</comment>
<keyword evidence="2" id="KW-0732">Signal</keyword>
<feature type="compositionally biased region" description="Polar residues" evidence="1">
    <location>
        <begin position="44"/>
        <end position="57"/>
    </location>
</feature>
<sequence length="101" mass="9323">MMKAITAPLLTVLFLASQGAAMAQGDPATRACMQGEQEIGGTCQPLTRSPGRSSSGGMDSGNPGSTGSTGGGSSQGGQNSGGSGGQGNGGSSGSGGTGGGQ</sequence>
<keyword evidence="4" id="KW-1185">Reference proteome</keyword>
<dbReference type="AlphaFoldDB" id="A0A5N7MHI5"/>
<name>A0A5N7MHI5_9HYPH</name>
<proteinExistence type="predicted"/>
<dbReference type="EMBL" id="VOSK01000051">
    <property type="protein sequence ID" value="MPR26505.1"/>
    <property type="molecule type" value="Genomic_DNA"/>
</dbReference>
<gene>
    <name evidence="3" type="ORF">FS320_15075</name>
</gene>
<dbReference type="RefSeq" id="WP_152712674.1">
    <property type="nucleotide sequence ID" value="NZ_VOSJ01000051.1"/>
</dbReference>
<feature type="chain" id="PRO_5030135417" evidence="2">
    <location>
        <begin position="24"/>
        <end position="101"/>
    </location>
</feature>
<evidence type="ECO:0000256" key="1">
    <source>
        <dbReference type="SAM" id="MobiDB-lite"/>
    </source>
</evidence>
<evidence type="ECO:0000256" key="2">
    <source>
        <dbReference type="SAM" id="SignalP"/>
    </source>
</evidence>
<evidence type="ECO:0000313" key="4">
    <source>
        <dbReference type="Proteomes" id="UP000403266"/>
    </source>
</evidence>
<dbReference type="Proteomes" id="UP000403266">
    <property type="component" value="Unassembled WGS sequence"/>
</dbReference>